<gene>
    <name evidence="2" type="ORF">GCM10011314_27250</name>
</gene>
<dbReference type="EMBL" id="BMEA01000002">
    <property type="protein sequence ID" value="GGB86035.1"/>
    <property type="molecule type" value="Genomic_DNA"/>
</dbReference>
<name>A0A8H9FWL9_9MICO</name>
<protein>
    <recommendedName>
        <fullName evidence="1">Mycothiol-dependent maleylpyruvate isomerase metal-binding domain-containing protein</fullName>
    </recommendedName>
</protein>
<evidence type="ECO:0000313" key="3">
    <source>
        <dbReference type="Proteomes" id="UP000628079"/>
    </source>
</evidence>
<dbReference type="Gene3D" id="1.20.120.450">
    <property type="entry name" value="dinb family like domain"/>
    <property type="match status" value="1"/>
</dbReference>
<organism evidence="2 3">
    <name type="scientific">Knoellia flava</name>
    <dbReference type="NCBI Taxonomy" id="913969"/>
    <lineage>
        <taxon>Bacteria</taxon>
        <taxon>Bacillati</taxon>
        <taxon>Actinomycetota</taxon>
        <taxon>Actinomycetes</taxon>
        <taxon>Micrococcales</taxon>
        <taxon>Intrasporangiaceae</taxon>
        <taxon>Knoellia</taxon>
    </lineage>
</organism>
<dbReference type="Proteomes" id="UP000628079">
    <property type="component" value="Unassembled WGS sequence"/>
</dbReference>
<proteinExistence type="predicted"/>
<dbReference type="SUPFAM" id="SSF109854">
    <property type="entry name" value="DinB/YfiT-like putative metalloenzymes"/>
    <property type="match status" value="1"/>
</dbReference>
<dbReference type="InterPro" id="IPR024344">
    <property type="entry name" value="MDMPI_metal-binding"/>
</dbReference>
<evidence type="ECO:0000313" key="2">
    <source>
        <dbReference type="EMBL" id="GGB86035.1"/>
    </source>
</evidence>
<dbReference type="RefSeq" id="WP_035946540.1">
    <property type="nucleotide sequence ID" value="NZ_BMEA01000002.1"/>
</dbReference>
<comment type="caution">
    <text evidence="2">The sequence shown here is derived from an EMBL/GenBank/DDBJ whole genome shotgun (WGS) entry which is preliminary data.</text>
</comment>
<sequence length="221" mass="23379">MALSALDDRARLTDALVACTRTSIDLAAHEEVRDAWERDSACAGMTVGGLAHHLLAQTGHLVRGLRVAAPTDAPVIGLLDHYAQAPWVAASRDGETDPDQDEKDNAAATAGHEAVLAGARQALDDLPGALALERDPDVVHIPWQGWSLPTPDFATTRMMEMVVHGDDLAASVGLPTPEHDPLVADAVLDLLVHVSLARHGQVALVRALSRPQRSTGDVSAF</sequence>
<feature type="domain" description="Mycothiol-dependent maleylpyruvate isomerase metal-binding" evidence="1">
    <location>
        <begin position="33"/>
        <end position="169"/>
    </location>
</feature>
<accession>A0A8H9FWL9</accession>
<reference evidence="2" key="1">
    <citation type="journal article" date="2014" name="Int. J. Syst. Evol. Microbiol.">
        <title>Complete genome sequence of Corynebacterium casei LMG S-19264T (=DSM 44701T), isolated from a smear-ripened cheese.</title>
        <authorList>
            <consortium name="US DOE Joint Genome Institute (JGI-PGF)"/>
            <person name="Walter F."/>
            <person name="Albersmeier A."/>
            <person name="Kalinowski J."/>
            <person name="Ruckert C."/>
        </authorList>
    </citation>
    <scope>NUCLEOTIDE SEQUENCE</scope>
    <source>
        <strain evidence="2">CGMCC 1.10749</strain>
    </source>
</reference>
<dbReference type="AlphaFoldDB" id="A0A8H9FWL9"/>
<dbReference type="GO" id="GO:0046872">
    <property type="term" value="F:metal ion binding"/>
    <property type="evidence" value="ECO:0007669"/>
    <property type="project" value="InterPro"/>
</dbReference>
<dbReference type="Pfam" id="PF11716">
    <property type="entry name" value="MDMPI_N"/>
    <property type="match status" value="1"/>
</dbReference>
<evidence type="ECO:0000259" key="1">
    <source>
        <dbReference type="Pfam" id="PF11716"/>
    </source>
</evidence>
<reference evidence="2" key="2">
    <citation type="submission" date="2020-09" db="EMBL/GenBank/DDBJ databases">
        <authorList>
            <person name="Sun Q."/>
            <person name="Zhou Y."/>
        </authorList>
    </citation>
    <scope>NUCLEOTIDE SEQUENCE</scope>
    <source>
        <strain evidence="2">CGMCC 1.10749</strain>
    </source>
</reference>
<dbReference type="InterPro" id="IPR034660">
    <property type="entry name" value="DinB/YfiT-like"/>
</dbReference>